<dbReference type="SUPFAM" id="SSF56300">
    <property type="entry name" value="Metallo-dependent phosphatases"/>
    <property type="match status" value="1"/>
</dbReference>
<organism evidence="5 6">
    <name type="scientific">Legionella erythra</name>
    <dbReference type="NCBI Taxonomy" id="448"/>
    <lineage>
        <taxon>Bacteria</taxon>
        <taxon>Pseudomonadati</taxon>
        <taxon>Pseudomonadota</taxon>
        <taxon>Gammaproteobacteria</taxon>
        <taxon>Legionellales</taxon>
        <taxon>Legionellaceae</taxon>
        <taxon>Legionella</taxon>
    </lineage>
</organism>
<protein>
    <submittedName>
        <fullName evidence="5">Acid sphingomyelinase-like phosphodiesterase</fullName>
    </submittedName>
</protein>
<keyword evidence="1" id="KW-0378">Hydrolase</keyword>
<dbReference type="Gene3D" id="3.60.21.10">
    <property type="match status" value="1"/>
</dbReference>
<dbReference type="AlphaFoldDB" id="A0A0W0TFI5"/>
<evidence type="ECO:0000313" key="5">
    <source>
        <dbReference type="EMBL" id="KTC94310.1"/>
    </source>
</evidence>
<keyword evidence="2" id="KW-0325">Glycoprotein</keyword>
<accession>A0A0W0TFI5</accession>
<dbReference type="EMBL" id="LNYA01000034">
    <property type="protein sequence ID" value="KTC94310.1"/>
    <property type="molecule type" value="Genomic_DNA"/>
</dbReference>
<evidence type="ECO:0000256" key="2">
    <source>
        <dbReference type="ARBA" id="ARBA00023180"/>
    </source>
</evidence>
<name>A0A0W0TFI5_LEGER</name>
<dbReference type="Pfam" id="PF00149">
    <property type="entry name" value="Metallophos"/>
    <property type="match status" value="1"/>
</dbReference>
<dbReference type="PANTHER" id="PTHR10340">
    <property type="entry name" value="SPHINGOMYELIN PHOSPHODIESTERASE"/>
    <property type="match status" value="1"/>
</dbReference>
<feature type="signal peptide" evidence="3">
    <location>
        <begin position="1"/>
        <end position="19"/>
    </location>
</feature>
<dbReference type="STRING" id="448.Lery_2477"/>
<dbReference type="Proteomes" id="UP000054773">
    <property type="component" value="Unassembled WGS sequence"/>
</dbReference>
<dbReference type="GO" id="GO:0016787">
    <property type="term" value="F:hydrolase activity"/>
    <property type="evidence" value="ECO:0007669"/>
    <property type="project" value="UniProtKB-KW"/>
</dbReference>
<dbReference type="PANTHER" id="PTHR10340:SF57">
    <property type="entry name" value="METALLOPHOS DOMAIN-CONTAINING PROTEIN"/>
    <property type="match status" value="1"/>
</dbReference>
<feature type="chain" id="PRO_5006912978" evidence="3">
    <location>
        <begin position="20"/>
        <end position="387"/>
    </location>
</feature>
<keyword evidence="6" id="KW-1185">Reference proteome</keyword>
<keyword evidence="3" id="KW-0732">Signal</keyword>
<evidence type="ECO:0000259" key="4">
    <source>
        <dbReference type="Pfam" id="PF00149"/>
    </source>
</evidence>
<sequence length="387" mass="43483">MNRLILIIFLLMASFAGHAAIHFLTISDIHYGALNTDGDGQDTGQSLLKLAMKKYAQLSRQADFIITLGDLPTHLLGYAPVKADYEKAVFHALYEANKGKKTLFYVPGNNDALQGNYQPFNAAHKTPLDLAADWEGACAYCEGLLLDDSAMARDGYYASYVKPGNHDIILIVLNTTLFSHTPFFLPSYPRQQEAANRQLHWLKRQLSTYKARQLLIAMHIPPGNNFKGEPLWHDAYQQAFIRLLDAAQPRYGQISLLTSHTHMDEIRQIKLSQSTVYAYSTPSISRDHHNYSGMKLFKLNDKILLADFTTYYTRASNAWRNDCYAALDGPDTIFPQCASPTLASCLDALSTLEVCNRLEQGHYYGVKSDKVASKVCAHFYQVNPRKG</sequence>
<dbReference type="PATRIC" id="fig|448.7.peg.2602"/>
<gene>
    <name evidence="5" type="ORF">Lery_2477</name>
</gene>
<comment type="caution">
    <text evidence="5">The sequence shown here is derived from an EMBL/GenBank/DDBJ whole genome shotgun (WGS) entry which is preliminary data.</text>
</comment>
<proteinExistence type="predicted"/>
<dbReference type="InterPro" id="IPR029052">
    <property type="entry name" value="Metallo-depent_PP-like"/>
</dbReference>
<feature type="domain" description="Calcineurin-like phosphoesterase" evidence="4">
    <location>
        <begin position="22"/>
        <end position="262"/>
    </location>
</feature>
<evidence type="ECO:0000256" key="1">
    <source>
        <dbReference type="ARBA" id="ARBA00022801"/>
    </source>
</evidence>
<evidence type="ECO:0000256" key="3">
    <source>
        <dbReference type="SAM" id="SignalP"/>
    </source>
</evidence>
<dbReference type="InterPro" id="IPR004843">
    <property type="entry name" value="Calcineurin-like_PHP"/>
</dbReference>
<evidence type="ECO:0000313" key="6">
    <source>
        <dbReference type="Proteomes" id="UP000054773"/>
    </source>
</evidence>
<reference evidence="5 6" key="1">
    <citation type="submission" date="2015-11" db="EMBL/GenBank/DDBJ databases">
        <title>Genomic analysis of 38 Legionella species identifies large and diverse effector repertoires.</title>
        <authorList>
            <person name="Burstein D."/>
            <person name="Amaro F."/>
            <person name="Zusman T."/>
            <person name="Lifshitz Z."/>
            <person name="Cohen O."/>
            <person name="Gilbert J.A."/>
            <person name="Pupko T."/>
            <person name="Shuman H.A."/>
            <person name="Segal G."/>
        </authorList>
    </citation>
    <scope>NUCLEOTIDE SEQUENCE [LARGE SCALE GENOMIC DNA]</scope>
    <source>
        <strain evidence="5 6">SE-32A-C8</strain>
    </source>
</reference>
<dbReference type="OrthoDB" id="5642456at2"/>